<evidence type="ECO:0000256" key="4">
    <source>
        <dbReference type="ARBA" id="ARBA00022989"/>
    </source>
</evidence>
<feature type="transmembrane region" description="Helical" evidence="6">
    <location>
        <begin position="553"/>
        <end position="571"/>
    </location>
</feature>
<dbReference type="InterPro" id="IPR022764">
    <property type="entry name" value="Peptidase_S54_rhomboid_dom"/>
</dbReference>
<dbReference type="OrthoDB" id="418595at2759"/>
<dbReference type="GO" id="GO:0016020">
    <property type="term" value="C:membrane"/>
    <property type="evidence" value="ECO:0007669"/>
    <property type="project" value="UniProtKB-SubCell"/>
</dbReference>
<protein>
    <submittedName>
        <fullName evidence="8">RHBDL1_2_3</fullName>
        <ecNumber evidence="8">3.4.21.105</ecNumber>
    </submittedName>
</protein>
<feature type="domain" description="EF-hand" evidence="7">
    <location>
        <begin position="295"/>
        <end position="330"/>
    </location>
</feature>
<feature type="transmembrane region" description="Helical" evidence="6">
    <location>
        <begin position="419"/>
        <end position="441"/>
    </location>
</feature>
<feature type="transmembrane region" description="Helical" evidence="6">
    <location>
        <begin position="478"/>
        <end position="501"/>
    </location>
</feature>
<keyword evidence="4 6" id="KW-1133">Transmembrane helix</keyword>
<reference evidence="8 9" key="1">
    <citation type="submission" date="2020-06" db="EMBL/GenBank/DDBJ databases">
        <authorList>
            <person name="Li R."/>
            <person name="Bekaert M."/>
        </authorList>
    </citation>
    <scope>NUCLEOTIDE SEQUENCE [LARGE SCALE GENOMIC DNA]</scope>
    <source>
        <strain evidence="9">wild</strain>
    </source>
</reference>
<dbReference type="InterPro" id="IPR002048">
    <property type="entry name" value="EF_hand_dom"/>
</dbReference>
<comment type="similarity">
    <text evidence="2">Belongs to the peptidase S54 family.</text>
</comment>
<keyword evidence="5 6" id="KW-0472">Membrane</keyword>
<dbReference type="SUPFAM" id="SSF144091">
    <property type="entry name" value="Rhomboid-like"/>
    <property type="match status" value="1"/>
</dbReference>
<evidence type="ECO:0000256" key="1">
    <source>
        <dbReference type="ARBA" id="ARBA00004141"/>
    </source>
</evidence>
<evidence type="ECO:0000259" key="7">
    <source>
        <dbReference type="PROSITE" id="PS50222"/>
    </source>
</evidence>
<dbReference type="GO" id="GO:0004252">
    <property type="term" value="F:serine-type endopeptidase activity"/>
    <property type="evidence" value="ECO:0007669"/>
    <property type="project" value="InterPro"/>
</dbReference>
<evidence type="ECO:0000256" key="6">
    <source>
        <dbReference type="SAM" id="Phobius"/>
    </source>
</evidence>
<dbReference type="PROSITE" id="PS50222">
    <property type="entry name" value="EF_HAND_2"/>
    <property type="match status" value="1"/>
</dbReference>
<dbReference type="AlphaFoldDB" id="A0A6J8EM30"/>
<comment type="subcellular location">
    <subcellularLocation>
        <location evidence="1">Membrane</location>
        <topology evidence="1">Multi-pass membrane protein</topology>
    </subcellularLocation>
</comment>
<feature type="transmembrane region" description="Helical" evidence="6">
    <location>
        <begin position="583"/>
        <end position="605"/>
    </location>
</feature>
<dbReference type="SUPFAM" id="SSF47473">
    <property type="entry name" value="EF-hand"/>
    <property type="match status" value="1"/>
</dbReference>
<dbReference type="PANTHER" id="PTHR45840">
    <property type="entry name" value="RHOMBOID-RELATED PROTEIN"/>
    <property type="match status" value="1"/>
</dbReference>
<evidence type="ECO:0000256" key="3">
    <source>
        <dbReference type="ARBA" id="ARBA00022692"/>
    </source>
</evidence>
<dbReference type="InterPro" id="IPR035952">
    <property type="entry name" value="Rhomboid-like_sf"/>
</dbReference>
<accession>A0A6J8EM30</accession>
<organism evidence="8 9">
    <name type="scientific">Mytilus coruscus</name>
    <name type="common">Sea mussel</name>
    <dbReference type="NCBI Taxonomy" id="42192"/>
    <lineage>
        <taxon>Eukaryota</taxon>
        <taxon>Metazoa</taxon>
        <taxon>Spiralia</taxon>
        <taxon>Lophotrochozoa</taxon>
        <taxon>Mollusca</taxon>
        <taxon>Bivalvia</taxon>
        <taxon>Autobranchia</taxon>
        <taxon>Pteriomorphia</taxon>
        <taxon>Mytilida</taxon>
        <taxon>Mytiloidea</taxon>
        <taxon>Mytilidae</taxon>
        <taxon>Mytilinae</taxon>
        <taxon>Mytilus</taxon>
    </lineage>
</organism>
<dbReference type="Gene3D" id="1.10.238.10">
    <property type="entry name" value="EF-hand"/>
    <property type="match status" value="1"/>
</dbReference>
<keyword evidence="8" id="KW-0378">Hydrolase</keyword>
<feature type="transmembrane region" description="Helical" evidence="6">
    <location>
        <begin position="453"/>
        <end position="472"/>
    </location>
</feature>
<evidence type="ECO:0000256" key="5">
    <source>
        <dbReference type="ARBA" id="ARBA00023136"/>
    </source>
</evidence>
<dbReference type="GO" id="GO:0005509">
    <property type="term" value="F:calcium ion binding"/>
    <property type="evidence" value="ECO:0007669"/>
    <property type="project" value="InterPro"/>
</dbReference>
<dbReference type="PANTHER" id="PTHR45840:SF2">
    <property type="entry name" value="PROTEIN RHOMBOID-RELATED"/>
    <property type="match status" value="1"/>
</dbReference>
<dbReference type="EC" id="3.4.21.105" evidence="8"/>
<keyword evidence="9" id="KW-1185">Reference proteome</keyword>
<evidence type="ECO:0000313" key="8">
    <source>
        <dbReference type="EMBL" id="CAC5421407.1"/>
    </source>
</evidence>
<gene>
    <name evidence="8" type="ORF">MCOR_53539</name>
</gene>
<dbReference type="EMBL" id="CACVKT020009350">
    <property type="protein sequence ID" value="CAC5421407.1"/>
    <property type="molecule type" value="Genomic_DNA"/>
</dbReference>
<feature type="transmembrane region" description="Helical" evidence="6">
    <location>
        <begin position="367"/>
        <end position="385"/>
    </location>
</feature>
<sequence>MGRWGNARLVRRDSPTFEDVELRSNRRMIEQRNMILRKLIQLVSWRRVRITLCKISVVEFSYLVALKKCSHSQSESKSMEYRQPRSEIYLQPEVGNYRQPHSEILVHGRSYRQPEQRAVQYVTREQPRYIVRQNQELSPQYVVRERSRSPYTISNGQSPQYVVRERSRSPYTISNGQSPQYVVRERSRSPYLISNGQSPQYVVRERSRSPYMITNGDSISPRYISENPYAVKDKNIFLSNGNTRYISRYQPRPLTELELDMYKRYKPIFDRHEPDGVPLNLLKEELKDEGITDHIPEPRLHRILDRADRDGDERIDFVEFMKMMTTDVTKEERSAFQSVIGAAVADILPKSMREDFLANYTCRPPPIFMIFISLVEIIIFAVYAAELSDTTTPVTATSGVPTYSPLIYKPRRRYEAWRYITYMFIHQGYMHIIFNLIFQLLLGLPLELVHKWWRVLLIYVLGVIAGSLAHSVTDVDVALAGASGGCYALIGAHIASVIVNWKEMNYQCTEGSLLRFLCSAPVRLTVLLVLSVGDTGLAIYRRYFEEEVTKVGISAHLGGMVAGLLLGIPILKNVNILTWEKTLGYVTLSIYLCFVGFAMIFNGVYEGYPETDWSKCCPS</sequence>
<name>A0A6J8EM30_MYTCO</name>
<evidence type="ECO:0000256" key="2">
    <source>
        <dbReference type="ARBA" id="ARBA00009045"/>
    </source>
</evidence>
<keyword evidence="3 6" id="KW-0812">Transmembrane</keyword>
<dbReference type="Gene3D" id="1.20.1540.10">
    <property type="entry name" value="Rhomboid-like"/>
    <property type="match status" value="1"/>
</dbReference>
<evidence type="ECO:0000313" key="9">
    <source>
        <dbReference type="Proteomes" id="UP000507470"/>
    </source>
</evidence>
<proteinExistence type="inferred from homology"/>
<dbReference type="InterPro" id="IPR051739">
    <property type="entry name" value="Rhomboid_IM_Serine_Proteases"/>
</dbReference>
<dbReference type="Pfam" id="PF01694">
    <property type="entry name" value="Rhomboid"/>
    <property type="match status" value="1"/>
</dbReference>
<dbReference type="Proteomes" id="UP000507470">
    <property type="component" value="Unassembled WGS sequence"/>
</dbReference>
<dbReference type="InterPro" id="IPR011992">
    <property type="entry name" value="EF-hand-dom_pair"/>
</dbReference>